<protein>
    <submittedName>
        <fullName evidence="2">Uncharacterized protein DUF4333</fullName>
    </submittedName>
</protein>
<proteinExistence type="predicted"/>
<feature type="domain" description="DUF4333" evidence="1">
    <location>
        <begin position="57"/>
        <end position="123"/>
    </location>
</feature>
<dbReference type="Proteomes" id="UP000238362">
    <property type="component" value="Unassembled WGS sequence"/>
</dbReference>
<dbReference type="OrthoDB" id="3405072at2"/>
<dbReference type="InterPro" id="IPR025637">
    <property type="entry name" value="DUF4333"/>
</dbReference>
<reference evidence="2 3" key="1">
    <citation type="submission" date="2018-03" db="EMBL/GenBank/DDBJ databases">
        <title>Genomic Encyclopedia of Type Strains, Phase III (KMG-III): the genomes of soil and plant-associated and newly described type strains.</title>
        <authorList>
            <person name="Whitman W."/>
        </authorList>
    </citation>
    <scope>NUCLEOTIDE SEQUENCE [LARGE SCALE GENOMIC DNA]</scope>
    <source>
        <strain evidence="2 3">CGMCC 4.7125</strain>
    </source>
</reference>
<evidence type="ECO:0000313" key="3">
    <source>
        <dbReference type="Proteomes" id="UP000238362"/>
    </source>
</evidence>
<evidence type="ECO:0000259" key="1">
    <source>
        <dbReference type="Pfam" id="PF14230"/>
    </source>
</evidence>
<organism evidence="2 3">
    <name type="scientific">Prauserella shujinwangii</name>
    <dbReference type="NCBI Taxonomy" id="1453103"/>
    <lineage>
        <taxon>Bacteria</taxon>
        <taxon>Bacillati</taxon>
        <taxon>Actinomycetota</taxon>
        <taxon>Actinomycetes</taxon>
        <taxon>Pseudonocardiales</taxon>
        <taxon>Pseudonocardiaceae</taxon>
        <taxon>Prauserella</taxon>
    </lineage>
</organism>
<name>A0A2T0LP69_9PSEU</name>
<evidence type="ECO:0000313" key="2">
    <source>
        <dbReference type="EMBL" id="PRX45050.1"/>
    </source>
</evidence>
<accession>A0A2T0LP69</accession>
<dbReference type="Pfam" id="PF14230">
    <property type="entry name" value="DUF4333"/>
    <property type="match status" value="1"/>
</dbReference>
<dbReference type="RefSeq" id="WP_106180990.1">
    <property type="nucleotide sequence ID" value="NZ_PVNH01000010.1"/>
</dbReference>
<dbReference type="EMBL" id="PVNH01000010">
    <property type="protein sequence ID" value="PRX45050.1"/>
    <property type="molecule type" value="Genomic_DNA"/>
</dbReference>
<sequence>MVSGAALVLLLVGACARDDVTPPETSPSAPGVTETVTATELADDATTSAPSPTTTTAITKVFNAAVMENDVQRLLTESYEVRDVRSVDCPADQEVEPGNTFDCDALIGGEPHTVTITVTDAEGRYEVGQPEPA</sequence>
<keyword evidence="3" id="KW-1185">Reference proteome</keyword>
<comment type="caution">
    <text evidence="2">The sequence shown here is derived from an EMBL/GenBank/DDBJ whole genome shotgun (WGS) entry which is preliminary data.</text>
</comment>
<gene>
    <name evidence="2" type="ORF">B0I33_110149</name>
</gene>
<dbReference type="AlphaFoldDB" id="A0A2T0LP69"/>